<protein>
    <submittedName>
        <fullName evidence="1">Uncharacterized protein</fullName>
    </submittedName>
</protein>
<comment type="caution">
    <text evidence="1">The sequence shown here is derived from an EMBL/GenBank/DDBJ whole genome shotgun (WGS) entry which is preliminary data.</text>
</comment>
<sequence length="123" mass="13933">MTPFCEDRISRTGRLFGRPAFYDLEEKMPGSVFLSVNSLRAEPIENPYWMVLGKLEKEIPKGPFRFGLLMKMPNGPQDFEGEFSGHVGRGEIYVVWKKSGASMNGISPGGYFKFKGKSVVRYK</sequence>
<dbReference type="AlphaFoldDB" id="A0A9P6U5R6"/>
<organism evidence="1 2">
    <name type="scientific">Actinomortierella ambigua</name>
    <dbReference type="NCBI Taxonomy" id="1343610"/>
    <lineage>
        <taxon>Eukaryota</taxon>
        <taxon>Fungi</taxon>
        <taxon>Fungi incertae sedis</taxon>
        <taxon>Mucoromycota</taxon>
        <taxon>Mortierellomycotina</taxon>
        <taxon>Mortierellomycetes</taxon>
        <taxon>Mortierellales</taxon>
        <taxon>Mortierellaceae</taxon>
        <taxon>Actinomortierella</taxon>
    </lineage>
</organism>
<dbReference type="OrthoDB" id="2368484at2759"/>
<name>A0A9P6U5R6_9FUNG</name>
<gene>
    <name evidence="1" type="ORF">DFQ27_003504</name>
</gene>
<keyword evidence="2" id="KW-1185">Reference proteome</keyword>
<dbReference type="Proteomes" id="UP000807716">
    <property type="component" value="Unassembled WGS sequence"/>
</dbReference>
<proteinExistence type="predicted"/>
<evidence type="ECO:0000313" key="1">
    <source>
        <dbReference type="EMBL" id="KAG0260476.1"/>
    </source>
</evidence>
<reference evidence="1" key="1">
    <citation type="journal article" date="2020" name="Fungal Divers.">
        <title>Resolving the Mortierellaceae phylogeny through synthesis of multi-gene phylogenetics and phylogenomics.</title>
        <authorList>
            <person name="Vandepol N."/>
            <person name="Liber J."/>
            <person name="Desiro A."/>
            <person name="Na H."/>
            <person name="Kennedy M."/>
            <person name="Barry K."/>
            <person name="Grigoriev I.V."/>
            <person name="Miller A.N."/>
            <person name="O'Donnell K."/>
            <person name="Stajich J.E."/>
            <person name="Bonito G."/>
        </authorList>
    </citation>
    <scope>NUCLEOTIDE SEQUENCE</scope>
    <source>
        <strain evidence="1">BC1065</strain>
    </source>
</reference>
<evidence type="ECO:0000313" key="2">
    <source>
        <dbReference type="Proteomes" id="UP000807716"/>
    </source>
</evidence>
<dbReference type="EMBL" id="JAAAJB010000247">
    <property type="protein sequence ID" value="KAG0260476.1"/>
    <property type="molecule type" value="Genomic_DNA"/>
</dbReference>
<accession>A0A9P6U5R6</accession>